<protein>
    <submittedName>
        <fullName evidence="3">Heme iron utilization protein</fullName>
    </submittedName>
</protein>
<dbReference type="EMBL" id="CP007509">
    <property type="protein sequence ID" value="AHY41932.1"/>
    <property type="molecule type" value="Genomic_DNA"/>
</dbReference>
<dbReference type="GO" id="GO:0005737">
    <property type="term" value="C:cytoplasm"/>
    <property type="evidence" value="ECO:0007669"/>
    <property type="project" value="UniProtKB-ARBA"/>
</dbReference>
<reference evidence="3 4" key="1">
    <citation type="submission" date="2014-03" db="EMBL/GenBank/DDBJ databases">
        <title>Complete genome sequence of Pseudomonas stutzeri 19SMN4.</title>
        <authorList>
            <person name="Brunet-Galmes I."/>
            <person name="Nogales B."/>
            <person name="Busquets A."/>
            <person name="Pena A."/>
            <person name="Gomila M."/>
            <person name="Garcia-Valdes E."/>
            <person name="Lalucat J."/>
            <person name="Bennasar A."/>
            <person name="Bosch R."/>
        </authorList>
    </citation>
    <scope>NUCLEOTIDE SEQUENCE [LARGE SCALE GENOMIC DNA]</scope>
    <source>
        <strain evidence="3 4">19SMN4</strain>
    </source>
</reference>
<dbReference type="PANTHER" id="PTHR13343:SF17">
    <property type="entry name" value="CELLULAR REPRESSOR OF E1A-STIMULATED GENES, ISOFORM A"/>
    <property type="match status" value="1"/>
</dbReference>
<dbReference type="AlphaFoldDB" id="A0A023WNZ3"/>
<dbReference type="Pfam" id="PF01243">
    <property type="entry name" value="PNPOx_N"/>
    <property type="match status" value="1"/>
</dbReference>
<dbReference type="Gene3D" id="3.20.180.10">
    <property type="entry name" value="PNP-oxidase-like"/>
    <property type="match status" value="1"/>
</dbReference>
<proteinExistence type="predicted"/>
<dbReference type="InterPro" id="IPR011576">
    <property type="entry name" value="Pyridox_Oxase_N"/>
</dbReference>
<sequence>MSAEASKHARQLLLKEYRGVLSTHSQAMPGFPFGSVVPYCLDANGWPLILISRIAQHTRNLKADGRCSLLVGERAAEDVQAAGRLTLLAEARQLEEPAAIQAAAQRYYRYFPESRDYHRVHDFDFWVLQPVRWRYIGGFGAIHWLDHVALANPFAVESGEAEQGMVEHMNDDHAAAIARYVEQAGLPQSVPAQMAGIDSEGFHLRIGQALHWLAFPQPCETPMAVRQALVAMARG</sequence>
<evidence type="ECO:0000259" key="2">
    <source>
        <dbReference type="Pfam" id="PF10615"/>
    </source>
</evidence>
<evidence type="ECO:0000313" key="4">
    <source>
        <dbReference type="Proteomes" id="UP000025238"/>
    </source>
</evidence>
<dbReference type="PANTHER" id="PTHR13343">
    <property type="entry name" value="CREG1 PROTEIN"/>
    <property type="match status" value="1"/>
</dbReference>
<evidence type="ECO:0000313" key="3">
    <source>
        <dbReference type="EMBL" id="AHY41932.1"/>
    </source>
</evidence>
<dbReference type="SUPFAM" id="SSF50475">
    <property type="entry name" value="FMN-binding split barrel"/>
    <property type="match status" value="1"/>
</dbReference>
<dbReference type="OrthoDB" id="9776211at2"/>
<dbReference type="Proteomes" id="UP000025238">
    <property type="component" value="Chromosome"/>
</dbReference>
<dbReference type="KEGG" id="pstu:UIB01_05345"/>
<gene>
    <name evidence="3" type="ORF">UIB01_05345</name>
</gene>
<dbReference type="InterPro" id="IPR019595">
    <property type="entry name" value="DUF2470"/>
</dbReference>
<dbReference type="Gene3D" id="2.30.110.10">
    <property type="entry name" value="Electron Transport, Fmn-binding Protein, Chain A"/>
    <property type="match status" value="1"/>
</dbReference>
<dbReference type="PATRIC" id="fig|316.97.peg.1085"/>
<dbReference type="InterPro" id="IPR012349">
    <property type="entry name" value="Split_barrel_FMN-bd"/>
</dbReference>
<feature type="domain" description="DUF2470" evidence="2">
    <location>
        <begin position="162"/>
        <end position="232"/>
    </location>
</feature>
<accession>A0A023WNZ3</accession>
<name>A0A023WNZ3_STUST</name>
<organism evidence="3 4">
    <name type="scientific">Stutzerimonas stutzeri</name>
    <name type="common">Pseudomonas stutzeri</name>
    <dbReference type="NCBI Taxonomy" id="316"/>
    <lineage>
        <taxon>Bacteria</taxon>
        <taxon>Pseudomonadati</taxon>
        <taxon>Pseudomonadota</taxon>
        <taxon>Gammaproteobacteria</taxon>
        <taxon>Pseudomonadales</taxon>
        <taxon>Pseudomonadaceae</taxon>
        <taxon>Stutzerimonas</taxon>
    </lineage>
</organism>
<dbReference type="Pfam" id="PF10615">
    <property type="entry name" value="DUF2470"/>
    <property type="match status" value="1"/>
</dbReference>
<feature type="domain" description="Pyridoxamine 5'-phosphate oxidase N-terminal" evidence="1">
    <location>
        <begin position="7"/>
        <end position="136"/>
    </location>
</feature>
<dbReference type="InterPro" id="IPR037119">
    <property type="entry name" value="Haem_oxidase_HugZ-like_sf"/>
</dbReference>
<evidence type="ECO:0000259" key="1">
    <source>
        <dbReference type="Pfam" id="PF01243"/>
    </source>
</evidence>